<dbReference type="Gene3D" id="3.30.530.20">
    <property type="match status" value="1"/>
</dbReference>
<evidence type="ECO:0000313" key="2">
    <source>
        <dbReference type="Proteomes" id="UP000429232"/>
    </source>
</evidence>
<accession>A0A6I4HYQ2</accession>
<gene>
    <name evidence="1" type="ORF">GO620_015670</name>
</gene>
<dbReference type="InterPro" id="IPR023393">
    <property type="entry name" value="START-like_dom_sf"/>
</dbReference>
<dbReference type="RefSeq" id="WP_157524701.1">
    <property type="nucleotide sequence ID" value="NZ_CP066775.1"/>
</dbReference>
<dbReference type="SUPFAM" id="SSF55961">
    <property type="entry name" value="Bet v1-like"/>
    <property type="match status" value="1"/>
</dbReference>
<dbReference type="EMBL" id="CP066775">
    <property type="protein sequence ID" value="QQL49591.1"/>
    <property type="molecule type" value="Genomic_DNA"/>
</dbReference>
<keyword evidence="2" id="KW-1185">Reference proteome</keyword>
<protein>
    <recommendedName>
        <fullName evidence="3">Polyketide cyclase/dehydrase/lipid transport protein</fullName>
    </recommendedName>
</protein>
<dbReference type="KEGG" id="mgik:GO620_015670"/>
<evidence type="ECO:0008006" key="3">
    <source>
        <dbReference type="Google" id="ProtNLM"/>
    </source>
</evidence>
<dbReference type="Proteomes" id="UP000429232">
    <property type="component" value="Chromosome"/>
</dbReference>
<name>A0A6I4HYQ2_9SPHI</name>
<sequence>MQVLNSRADGYVFANLFAVVVISITKHFMPPYINGVLIFSEFIIIPLVMGIISSWFWRDLNLSSRQLLMSGFYNTLLAIAFSAMFLGEGVICLIIVSPLIWVCISAGTFAGRYMFKRDNNNLNFSILSLLLFIYMMDVRSTHDYQNEVSDAMVINAPVSEVWSHVVAFKRINKENNFWLFKVGMPSPVQSTVDGYYLGAKRKCIFSNGYTFDEKISTFEINRKLTFDVTHQPRDPEIMGHIDILRGQFLLKDNGDNTTTLIGNSWYKLYVFPVWYYDIWAKSITRNVHLRVMEHIKELSEAK</sequence>
<reference evidence="1 2" key="1">
    <citation type="submission" date="2020-12" db="EMBL/GenBank/DDBJ databases">
        <title>HMF7856_wgs.fasta genome submission.</title>
        <authorList>
            <person name="Kang H."/>
            <person name="Kim H."/>
            <person name="Joh K."/>
        </authorList>
    </citation>
    <scope>NUCLEOTIDE SEQUENCE [LARGE SCALE GENOMIC DNA]</scope>
    <source>
        <strain evidence="1 2">HMF7856</strain>
    </source>
</reference>
<evidence type="ECO:0000313" key="1">
    <source>
        <dbReference type="EMBL" id="QQL49591.1"/>
    </source>
</evidence>
<organism evidence="1 2">
    <name type="scientific">Mucilaginibacter ginkgonis</name>
    <dbReference type="NCBI Taxonomy" id="2682091"/>
    <lineage>
        <taxon>Bacteria</taxon>
        <taxon>Pseudomonadati</taxon>
        <taxon>Bacteroidota</taxon>
        <taxon>Sphingobacteriia</taxon>
        <taxon>Sphingobacteriales</taxon>
        <taxon>Sphingobacteriaceae</taxon>
        <taxon>Mucilaginibacter</taxon>
    </lineage>
</organism>
<dbReference type="AlphaFoldDB" id="A0A6I4HYQ2"/>
<proteinExistence type="predicted"/>